<protein>
    <submittedName>
        <fullName evidence="3">Glycoside hydrolase family 88 protein</fullName>
    </submittedName>
</protein>
<dbReference type="Gene3D" id="1.50.10.10">
    <property type="match status" value="1"/>
</dbReference>
<dbReference type="RefSeq" id="WP_272004917.1">
    <property type="nucleotide sequence ID" value="NZ_JAQNDN010000020.1"/>
</dbReference>
<name>A0ABT5BF82_9BACT</name>
<comment type="caution">
    <text evidence="3">The sequence shown here is derived from an EMBL/GenBank/DDBJ whole genome shotgun (WGS) entry which is preliminary data.</text>
</comment>
<keyword evidence="1 3" id="KW-0378">Hydrolase</keyword>
<dbReference type="Pfam" id="PF07470">
    <property type="entry name" value="Glyco_hydro_88"/>
    <property type="match status" value="1"/>
</dbReference>
<dbReference type="SUPFAM" id="SSF48208">
    <property type="entry name" value="Six-hairpin glycosidases"/>
    <property type="match status" value="1"/>
</dbReference>
<accession>A0ABT5BF82</accession>
<feature type="chain" id="PRO_5046154575" evidence="2">
    <location>
        <begin position="23"/>
        <end position="420"/>
    </location>
</feature>
<dbReference type="PANTHER" id="PTHR33886:SF8">
    <property type="entry name" value="UNSATURATED RHAMNOGALACTURONAN HYDROLASE (EUROFUNG)"/>
    <property type="match status" value="1"/>
</dbReference>
<reference evidence="3 4" key="1">
    <citation type="submission" date="2022-11" db="EMBL/GenBank/DDBJ databases">
        <title>Minimal conservation of predation-associated metabolite biosynthetic gene clusters underscores biosynthetic potential of Myxococcota including descriptions for ten novel species: Archangium lansinium sp. nov., Myxococcus landrumus sp. nov., Nannocystis bai.</title>
        <authorList>
            <person name="Ahearne A."/>
            <person name="Stevens C."/>
            <person name="Dowd S."/>
        </authorList>
    </citation>
    <scope>NUCLEOTIDE SEQUENCE [LARGE SCALE GENOMIC DNA]</scope>
    <source>
        <strain evidence="3 4">NCELM</strain>
    </source>
</reference>
<organism evidence="3 4">
    <name type="scientific">Nannocystis radixulma</name>
    <dbReference type="NCBI Taxonomy" id="2995305"/>
    <lineage>
        <taxon>Bacteria</taxon>
        <taxon>Pseudomonadati</taxon>
        <taxon>Myxococcota</taxon>
        <taxon>Polyangia</taxon>
        <taxon>Nannocystales</taxon>
        <taxon>Nannocystaceae</taxon>
        <taxon>Nannocystis</taxon>
    </lineage>
</organism>
<evidence type="ECO:0000256" key="2">
    <source>
        <dbReference type="SAM" id="SignalP"/>
    </source>
</evidence>
<dbReference type="InterPro" id="IPR008928">
    <property type="entry name" value="6-hairpin_glycosidase_sf"/>
</dbReference>
<dbReference type="GO" id="GO:0016787">
    <property type="term" value="F:hydrolase activity"/>
    <property type="evidence" value="ECO:0007669"/>
    <property type="project" value="UniProtKB-KW"/>
</dbReference>
<keyword evidence="2" id="KW-0732">Signal</keyword>
<dbReference type="Proteomes" id="UP001217838">
    <property type="component" value="Unassembled WGS sequence"/>
</dbReference>
<keyword evidence="4" id="KW-1185">Reference proteome</keyword>
<sequence length="420" mass="45720">MSPRVPAFVAVLLAAVPTAATASVRVESPAPGGLVLGTSVVLSVRACAGGRLREHVRLDGTEVPVTWAAGPYRRQWYGRVRLSQEGTHHLEIRASCRQRERAVTVAFESRRRGALGPGLAVARAYMRAHPAETLRWDWGPAVFLYGLGPLAESGPASFAEAARAYLAAYHDRWARRGPPAINRSDRVAPALTAVSLARDGVHAGALANALAGVDYVKTEPRNRLGTLDHLGHSGLRIFYPSSIWVDSLMMYAVLAARWGHHTRDPALLEFAAMQPLRFASVLQDPADGLFRHAWRVEAGRPIPTDATYWLRGNGWALVAIAAILDELDPDDPHRPELLRVFLRLAESLRAWQQPDGLWDSLVNLPGLTYPETSGTALVAYALARAVHRGWIDAGYLDVARRPSPASPLASRPVAASSRCR</sequence>
<gene>
    <name evidence="3" type="ORF">POL58_33980</name>
</gene>
<evidence type="ECO:0000313" key="4">
    <source>
        <dbReference type="Proteomes" id="UP001217838"/>
    </source>
</evidence>
<proteinExistence type="predicted"/>
<dbReference type="EMBL" id="JAQNDN010000020">
    <property type="protein sequence ID" value="MDC0672812.1"/>
    <property type="molecule type" value="Genomic_DNA"/>
</dbReference>
<dbReference type="PANTHER" id="PTHR33886">
    <property type="entry name" value="UNSATURATED RHAMNOGALACTURONAN HYDROLASE (EUROFUNG)"/>
    <property type="match status" value="1"/>
</dbReference>
<dbReference type="InterPro" id="IPR010905">
    <property type="entry name" value="Glyco_hydro_88"/>
</dbReference>
<evidence type="ECO:0000256" key="1">
    <source>
        <dbReference type="ARBA" id="ARBA00022801"/>
    </source>
</evidence>
<dbReference type="InterPro" id="IPR012341">
    <property type="entry name" value="6hp_glycosidase-like_sf"/>
</dbReference>
<evidence type="ECO:0000313" key="3">
    <source>
        <dbReference type="EMBL" id="MDC0672812.1"/>
    </source>
</evidence>
<feature type="signal peptide" evidence="2">
    <location>
        <begin position="1"/>
        <end position="22"/>
    </location>
</feature>
<dbReference type="InterPro" id="IPR052043">
    <property type="entry name" value="PolySaccharide_Degr_Enz"/>
</dbReference>